<dbReference type="GO" id="GO:0000209">
    <property type="term" value="P:protein polyubiquitination"/>
    <property type="evidence" value="ECO:0007669"/>
    <property type="project" value="TreeGrafter"/>
</dbReference>
<feature type="domain" description="Helicase C-terminal" evidence="6">
    <location>
        <begin position="1045"/>
        <end position="1198"/>
    </location>
</feature>
<keyword evidence="8" id="KW-1185">Reference proteome</keyword>
<dbReference type="Pfam" id="PF21325">
    <property type="entry name" value="SHPRH_helical-1st"/>
    <property type="match status" value="1"/>
</dbReference>
<dbReference type="GO" id="GO:0061630">
    <property type="term" value="F:ubiquitin protein ligase activity"/>
    <property type="evidence" value="ECO:0007669"/>
    <property type="project" value="TreeGrafter"/>
</dbReference>
<dbReference type="GO" id="GO:0005524">
    <property type="term" value="F:ATP binding"/>
    <property type="evidence" value="ECO:0007669"/>
    <property type="project" value="InterPro"/>
</dbReference>
<dbReference type="InterPro" id="IPR049730">
    <property type="entry name" value="SNF2/RAD54-like_C"/>
</dbReference>
<dbReference type="SUPFAM" id="SSF57850">
    <property type="entry name" value="RING/U-box"/>
    <property type="match status" value="1"/>
</dbReference>
<dbReference type="InterPro" id="IPR048686">
    <property type="entry name" value="SHPRH_helical_1st"/>
</dbReference>
<evidence type="ECO:0000313" key="8">
    <source>
        <dbReference type="Proteomes" id="UP000075886"/>
    </source>
</evidence>
<dbReference type="CDD" id="cd18070">
    <property type="entry name" value="DEXQc_SHPRH"/>
    <property type="match status" value="1"/>
</dbReference>
<reference evidence="8" key="1">
    <citation type="submission" date="2014-01" db="EMBL/GenBank/DDBJ databases">
        <title>The Genome Sequence of Anopheles farauti FAR1 (V2).</title>
        <authorList>
            <consortium name="The Broad Institute Genomics Platform"/>
            <person name="Neafsey D.E."/>
            <person name="Besansky N."/>
            <person name="Howell P."/>
            <person name="Walton C."/>
            <person name="Young S.K."/>
            <person name="Zeng Q."/>
            <person name="Gargeya S."/>
            <person name="Fitzgerald M."/>
            <person name="Haas B."/>
            <person name="Abouelleil A."/>
            <person name="Allen A.W."/>
            <person name="Alvarado L."/>
            <person name="Arachchi H.M."/>
            <person name="Berlin A.M."/>
            <person name="Chapman S.B."/>
            <person name="Gainer-Dewar J."/>
            <person name="Goldberg J."/>
            <person name="Griggs A."/>
            <person name="Gujja S."/>
            <person name="Hansen M."/>
            <person name="Howarth C."/>
            <person name="Imamovic A."/>
            <person name="Ireland A."/>
            <person name="Larimer J."/>
            <person name="McCowan C."/>
            <person name="Murphy C."/>
            <person name="Pearson M."/>
            <person name="Poon T.W."/>
            <person name="Priest M."/>
            <person name="Roberts A."/>
            <person name="Saif S."/>
            <person name="Shea T."/>
            <person name="Sisk P."/>
            <person name="Sykes S."/>
            <person name="Wortman J."/>
            <person name="Nusbaum C."/>
            <person name="Birren B."/>
        </authorList>
    </citation>
    <scope>NUCLEOTIDE SEQUENCE [LARGE SCALE GENOMIC DNA]</scope>
    <source>
        <strain evidence="8">FAR1</strain>
    </source>
</reference>
<dbReference type="SUPFAM" id="SSF57903">
    <property type="entry name" value="FYVE/PHD zinc finger"/>
    <property type="match status" value="1"/>
</dbReference>
<dbReference type="InterPro" id="IPR011011">
    <property type="entry name" value="Znf_FYVE_PHD"/>
</dbReference>
<dbReference type="AlphaFoldDB" id="A0A182Q5Z3"/>
<dbReference type="InterPro" id="IPR013083">
    <property type="entry name" value="Znf_RING/FYVE/PHD"/>
</dbReference>
<dbReference type="PROSITE" id="PS51194">
    <property type="entry name" value="HELICASE_CTER"/>
    <property type="match status" value="1"/>
</dbReference>
<keyword evidence="1 4" id="KW-0863">Zinc-finger</keyword>
<dbReference type="Gene3D" id="3.30.40.10">
    <property type="entry name" value="Zinc/RING finger domain, C3HC4 (zinc finger)"/>
    <property type="match status" value="2"/>
</dbReference>
<dbReference type="GO" id="GO:0006974">
    <property type="term" value="P:DNA damage response"/>
    <property type="evidence" value="ECO:0007669"/>
    <property type="project" value="TreeGrafter"/>
</dbReference>
<dbReference type="Gene3D" id="3.40.50.10810">
    <property type="entry name" value="Tandem AAA-ATPase domain"/>
    <property type="match status" value="2"/>
</dbReference>
<dbReference type="InterPro" id="IPR027417">
    <property type="entry name" value="P-loop_NTPase"/>
</dbReference>
<dbReference type="SUPFAM" id="SSF52540">
    <property type="entry name" value="P-loop containing nucleoside triphosphate hydrolases"/>
    <property type="match status" value="2"/>
</dbReference>
<dbReference type="Gene3D" id="3.40.50.300">
    <property type="entry name" value="P-loop containing nucleotide triphosphate hydrolases"/>
    <property type="match status" value="2"/>
</dbReference>
<dbReference type="InterPro" id="IPR001650">
    <property type="entry name" value="Helicase_C-like"/>
</dbReference>
<dbReference type="Proteomes" id="UP000075886">
    <property type="component" value="Unassembled WGS sequence"/>
</dbReference>
<dbReference type="InterPro" id="IPR000330">
    <property type="entry name" value="SNF2_N"/>
</dbReference>
<name>A0A182Q5Z3_9DIPT</name>
<feature type="domain" description="RING-type" evidence="5">
    <location>
        <begin position="969"/>
        <end position="1014"/>
    </location>
</feature>
<dbReference type="PANTHER" id="PTHR45865">
    <property type="entry name" value="E3 UBIQUITIN-PROTEIN LIGASE SHPRH FAMILY MEMBER"/>
    <property type="match status" value="1"/>
</dbReference>
<keyword evidence="3" id="KW-0862">Zinc</keyword>
<evidence type="ECO:0000256" key="3">
    <source>
        <dbReference type="ARBA" id="ARBA00022833"/>
    </source>
</evidence>
<reference evidence="7" key="2">
    <citation type="submission" date="2020-05" db="UniProtKB">
        <authorList>
            <consortium name="EnsemblMetazoa"/>
        </authorList>
    </citation>
    <scope>IDENTIFICATION</scope>
    <source>
        <strain evidence="7">FAR1</strain>
    </source>
</reference>
<dbReference type="Pfam" id="PF00271">
    <property type="entry name" value="Helicase_C"/>
    <property type="match status" value="1"/>
</dbReference>
<dbReference type="SMART" id="SM00487">
    <property type="entry name" value="DEXDc"/>
    <property type="match status" value="1"/>
</dbReference>
<dbReference type="GO" id="GO:0008270">
    <property type="term" value="F:zinc ion binding"/>
    <property type="evidence" value="ECO:0007669"/>
    <property type="project" value="UniProtKB-KW"/>
</dbReference>
<organism evidence="7 8">
    <name type="scientific">Anopheles farauti</name>
    <dbReference type="NCBI Taxonomy" id="69004"/>
    <lineage>
        <taxon>Eukaryota</taxon>
        <taxon>Metazoa</taxon>
        <taxon>Ecdysozoa</taxon>
        <taxon>Arthropoda</taxon>
        <taxon>Hexapoda</taxon>
        <taxon>Insecta</taxon>
        <taxon>Pterygota</taxon>
        <taxon>Neoptera</taxon>
        <taxon>Endopterygota</taxon>
        <taxon>Diptera</taxon>
        <taxon>Nematocera</taxon>
        <taxon>Culicoidea</taxon>
        <taxon>Culicidae</taxon>
        <taxon>Anophelinae</taxon>
        <taxon>Anopheles</taxon>
    </lineage>
</organism>
<proteinExistence type="predicted"/>
<dbReference type="SMART" id="SM00490">
    <property type="entry name" value="HELICc"/>
    <property type="match status" value="1"/>
</dbReference>
<dbReference type="VEuPathDB" id="VectorBase:AFAF003722"/>
<dbReference type="GO" id="GO:0016787">
    <property type="term" value="F:hydrolase activity"/>
    <property type="evidence" value="ECO:0007669"/>
    <property type="project" value="UniProtKB-KW"/>
</dbReference>
<evidence type="ECO:0000313" key="7">
    <source>
        <dbReference type="EnsemblMetazoa" id="AFAF003722-PA"/>
    </source>
</evidence>
<dbReference type="EMBL" id="AXCN02000384">
    <property type="status" value="NOT_ANNOTATED_CDS"/>
    <property type="molecule type" value="Genomic_DNA"/>
</dbReference>
<evidence type="ECO:0000259" key="5">
    <source>
        <dbReference type="PROSITE" id="PS50089"/>
    </source>
</evidence>
<keyword evidence="2" id="KW-0378">Hydrolase</keyword>
<dbReference type="InterPro" id="IPR014001">
    <property type="entry name" value="Helicase_ATP-bd"/>
</dbReference>
<dbReference type="InterPro" id="IPR001841">
    <property type="entry name" value="Znf_RING"/>
</dbReference>
<evidence type="ECO:0000256" key="2">
    <source>
        <dbReference type="ARBA" id="ARBA00022801"/>
    </source>
</evidence>
<dbReference type="STRING" id="69004.A0A182Q5Z3"/>
<dbReference type="PANTHER" id="PTHR45865:SF1">
    <property type="entry name" value="E3 UBIQUITIN-PROTEIN LIGASE SHPRH"/>
    <property type="match status" value="1"/>
</dbReference>
<evidence type="ECO:0000259" key="6">
    <source>
        <dbReference type="PROSITE" id="PS51194"/>
    </source>
</evidence>
<dbReference type="Pfam" id="PF00176">
    <property type="entry name" value="SNF2-rel_dom"/>
    <property type="match status" value="1"/>
</dbReference>
<accession>A0A182Q5Z3</accession>
<dbReference type="GO" id="GO:0005634">
    <property type="term" value="C:nucleus"/>
    <property type="evidence" value="ECO:0007669"/>
    <property type="project" value="TreeGrafter"/>
</dbReference>
<dbReference type="InterPro" id="IPR038718">
    <property type="entry name" value="SNF2-like_sf"/>
</dbReference>
<dbReference type="CDD" id="cd18793">
    <property type="entry name" value="SF2_C_SNF"/>
    <property type="match status" value="1"/>
</dbReference>
<dbReference type="PROSITE" id="PS50089">
    <property type="entry name" value="ZF_RING_2"/>
    <property type="match status" value="1"/>
</dbReference>
<dbReference type="InterPro" id="IPR052583">
    <property type="entry name" value="ATP-helicase/E3_Ub-Ligase"/>
</dbReference>
<protein>
    <submittedName>
        <fullName evidence="7">Uncharacterized protein</fullName>
    </submittedName>
</protein>
<evidence type="ECO:0000256" key="1">
    <source>
        <dbReference type="ARBA" id="ARBA00022771"/>
    </source>
</evidence>
<sequence length="1211" mass="139138">MIGPEEEFNLTCTRQRQRLVTLLFEEVDRQTFIEQELEQAPASPDTENGTAPTVQQFYDRLRSLHQQKHSALEQESTDAIAHAFLRPQLRLYQKQAIRWMLNRETAPGTLPAQYIRLQNRSLPGVNFFMDVYTGKVSDVEPSPTPLPAGGILADEMGMGKTVEILGLILNNRRNACSTPLDDGNTSDESMESDEEAELKCLCFKTNRKNTIACGKCGLLQHEKCVLKHYRPGRSRRYICPECWRTEPMVESAATIIVSPASIKHQWESEIRKHVSDPSFRVFIYNGVTDASGKWISPDDLASYDVVLTDYNVLKPEIYLVAENARTSRHEKRFLLPVTPLTMIRWWRVCLDEAQMVEGLNTNATKMVKSLPAVHRWTVTGTPIEKTINNLHGLVHYLDYEPYSNFAVWKEYVNRFVGGNSGPLLAAMVRVMWRTCKHAVLDQLGIPPQTERVHYVTMSDLQSYFYRSEHLNCAQAFHEKAQKIGRTLRMAQMSVQTLNQLLEPLRKLRQDCTIPSILHVGAFSTKKLLTPAELHEHLVTSNVNECKGQLRSVVSSLNGMAAIHILLRNYDQAFRLYQASLRWADDYHGAISVDTLLQIHALHNLLDLLQTHAPELDTNHKPTPAQQHEYEERRARLEWRYIEQYASKVRAIESALRPATEKVNELQNPSGNWWHDLLASFERNAQRHAALQFRLMREQSLLLNTGVSSWRSLALWLTNWLDKIVERRAALQKDFRSLAFFVDNLQPNHLWAGKVRERIEKLVREAFACHLDSALFEEDEHGMRTDERLVAAGQQSQAPVCLLCRVKETVNQLEAVLFLIKQTQVATGGLWQVSPQEQVLKQLHQYAKRLEPLDETIVTEGDQFLTYVERVKLEFKEYSQYWVEINYTVAAYDELTMCKSRLQLLTEAERVELESAKKKPTPMQLLECELPVTLAEMEQTKEEAERTFVRLQGTRKYLEHLGARKEIDVCPICQTVPGVKYAVLQCGHHLCSVCTLRIVKFARANGYRTSCVICRHEQHVRDLQYVTLQLSQVNSVRGSYSNKILAILETILELREQEPDVKIVIFSHWEPILGELGGALRENDITFREKSAKFYRSVEEFKDYELGVTCLLLPLRYGSKGLNLTEATHVFLVEPILNPGEELQAVGRVHRIGQTRPTFVHRFIVRGTIEETIHETIQKDSSGRWVSKDVTVEQLEQLFRLDDGDNEEMILV</sequence>
<dbReference type="EnsemblMetazoa" id="AFAF003722-RA">
    <property type="protein sequence ID" value="AFAF003722-PA"/>
    <property type="gene ID" value="AFAF003722"/>
</dbReference>
<evidence type="ECO:0000256" key="4">
    <source>
        <dbReference type="PROSITE-ProRule" id="PRU00175"/>
    </source>
</evidence>
<keyword evidence="1 4" id="KW-0479">Metal-binding</keyword>